<dbReference type="EMBL" id="CP001899">
    <property type="protein sequence ID" value="ADC66281.1"/>
    <property type="molecule type" value="Genomic_DNA"/>
</dbReference>
<dbReference type="Proteomes" id="UP000002613">
    <property type="component" value="Chromosome"/>
</dbReference>
<evidence type="ECO:0000313" key="2">
    <source>
        <dbReference type="EMBL" id="ADC66281.1"/>
    </source>
</evidence>
<dbReference type="Pfam" id="PF18014">
    <property type="entry name" value="Acetyltransf_18"/>
    <property type="match status" value="1"/>
</dbReference>
<feature type="domain" description="YitH/HolE acetyltransferase (GNAT)" evidence="1">
    <location>
        <begin position="43"/>
        <end position="99"/>
    </location>
</feature>
<dbReference type="PaxDb" id="589924-Ferp_2150"/>
<dbReference type="HOGENOM" id="CLU_013985_23_0_2"/>
<evidence type="ECO:0000313" key="3">
    <source>
        <dbReference type="Proteomes" id="UP000002613"/>
    </source>
</evidence>
<dbReference type="InterPro" id="IPR041496">
    <property type="entry name" value="YitH/HolE_GNAT"/>
</dbReference>
<reference evidence="2 3" key="2">
    <citation type="journal article" date="2011" name="Stand. Genomic Sci.">
        <title>Complete genome sequence of Ferroglobus placidus AEDII12DO.</title>
        <authorList>
            <person name="Anderson I."/>
            <person name="Risso C."/>
            <person name="Holmes D."/>
            <person name="Lucas S."/>
            <person name="Copeland A."/>
            <person name="Lapidus A."/>
            <person name="Cheng J.F."/>
            <person name="Bruce D."/>
            <person name="Goodwin L."/>
            <person name="Pitluck S."/>
            <person name="Saunders E."/>
            <person name="Brettin T."/>
            <person name="Detter J.C."/>
            <person name="Han C."/>
            <person name="Tapia R."/>
            <person name="Larimer F."/>
            <person name="Land M."/>
            <person name="Hauser L."/>
            <person name="Woyke T."/>
            <person name="Lovley D."/>
            <person name="Kyrpides N."/>
            <person name="Ivanova N."/>
        </authorList>
    </citation>
    <scope>NUCLEOTIDE SEQUENCE [LARGE SCALE GENOMIC DNA]</scope>
    <source>
        <strain evidence="3">DSM 10642 / AEDII12DO</strain>
    </source>
</reference>
<protein>
    <recommendedName>
        <fullName evidence="1">YitH/HolE acetyltransferase (GNAT) domain-containing protein</fullName>
    </recommendedName>
</protein>
<keyword evidence="3" id="KW-1185">Reference proteome</keyword>
<sequence>MLVREMLDDEVEEVILTEYEKFGNSVFAELSMTDFRKKVLVVDKLKGFAIVFWNDEEFYIGRIFAENSEVEKTLIEKCVVEASKMNFKEVLMEVPVEEDITRLLAFGFIVKEIVKHRYGICKHAFKLSYQI</sequence>
<dbReference type="KEGG" id="fpl:Ferp_2150"/>
<accession>D3S0P0</accession>
<reference evidence="3" key="1">
    <citation type="submission" date="2010-02" db="EMBL/GenBank/DDBJ databases">
        <title>Complete sequence of Ferroglobus placidus DSM 10642.</title>
        <authorList>
            <consortium name="US DOE Joint Genome Institute"/>
            <person name="Lucas S."/>
            <person name="Copeland A."/>
            <person name="Lapidus A."/>
            <person name="Cheng J.-F."/>
            <person name="Bruce D."/>
            <person name="Goodwin L."/>
            <person name="Pitluck S."/>
            <person name="Saunders E."/>
            <person name="Brettin T."/>
            <person name="Detter J.C."/>
            <person name="Han C."/>
            <person name="Tapia R."/>
            <person name="Larimer F."/>
            <person name="Land M."/>
            <person name="Hauser L."/>
            <person name="Kyrpides N."/>
            <person name="Ivanova N."/>
            <person name="Holmes D."/>
            <person name="Lovley D."/>
            <person name="Kyrpides N."/>
            <person name="Anderson I.J."/>
            <person name="Woyke T."/>
        </authorList>
    </citation>
    <scope>NUCLEOTIDE SEQUENCE [LARGE SCALE GENOMIC DNA]</scope>
    <source>
        <strain evidence="3">DSM 10642 / AEDII12DO</strain>
    </source>
</reference>
<organism evidence="2 3">
    <name type="scientific">Ferroglobus placidus (strain DSM 10642 / AEDII12DO)</name>
    <dbReference type="NCBI Taxonomy" id="589924"/>
    <lineage>
        <taxon>Archaea</taxon>
        <taxon>Methanobacteriati</taxon>
        <taxon>Methanobacteriota</taxon>
        <taxon>Archaeoglobi</taxon>
        <taxon>Archaeoglobales</taxon>
        <taxon>Archaeoglobaceae</taxon>
        <taxon>Ferroglobus</taxon>
    </lineage>
</organism>
<name>D3S0P0_FERPA</name>
<dbReference type="GeneID" id="8779687"/>
<proteinExistence type="predicted"/>
<dbReference type="OrthoDB" id="43754at2157"/>
<dbReference type="STRING" id="589924.Ferp_2150"/>
<dbReference type="AlphaFoldDB" id="D3S0P0"/>
<evidence type="ECO:0000259" key="1">
    <source>
        <dbReference type="Pfam" id="PF18014"/>
    </source>
</evidence>
<dbReference type="RefSeq" id="WP_012966619.1">
    <property type="nucleotide sequence ID" value="NC_013849.1"/>
</dbReference>
<gene>
    <name evidence="2" type="ordered locus">Ferp_2150</name>
</gene>
<dbReference type="eggNOG" id="ENOG502N583">
    <property type="taxonomic scope" value="Archaea"/>
</dbReference>